<reference evidence="4 5" key="1">
    <citation type="submission" date="2018-08" db="EMBL/GenBank/DDBJ databases">
        <title>Salinimonas sediminis sp. nov., a piezophilic bacterium isolated from a deep-sea sediment sample from the New Britain Trench.</title>
        <authorList>
            <person name="Cao J."/>
        </authorList>
    </citation>
    <scope>NUCLEOTIDE SEQUENCE [LARGE SCALE GENOMIC DNA]</scope>
    <source>
        <strain evidence="4 5">N102</strain>
    </source>
</reference>
<keyword evidence="2 3" id="KW-0378">Hydrolase</keyword>
<dbReference type="Pfam" id="PF03975">
    <property type="entry name" value="CheD"/>
    <property type="match status" value="1"/>
</dbReference>
<dbReference type="OrthoDB" id="9807202at2"/>
<evidence type="ECO:0000313" key="5">
    <source>
        <dbReference type="Proteomes" id="UP000262073"/>
    </source>
</evidence>
<name>A0A346NRB5_9ALTE</name>
<keyword evidence="1 3" id="KW-0145">Chemotaxis</keyword>
<proteinExistence type="inferred from homology"/>
<evidence type="ECO:0000256" key="1">
    <source>
        <dbReference type="ARBA" id="ARBA00022500"/>
    </source>
</evidence>
<gene>
    <name evidence="3 4" type="primary">cheD</name>
    <name evidence="4" type="ORF">D0Y50_17965</name>
</gene>
<accession>A0A346NRB5</accession>
<dbReference type="InterPro" id="IPR011324">
    <property type="entry name" value="Cytotoxic_necrot_fac-like_cat"/>
</dbReference>
<evidence type="ECO:0000256" key="3">
    <source>
        <dbReference type="HAMAP-Rule" id="MF_01440"/>
    </source>
</evidence>
<dbReference type="SUPFAM" id="SSF64438">
    <property type="entry name" value="CNF1/YfiH-like putative cysteine hydrolases"/>
    <property type="match status" value="1"/>
</dbReference>
<dbReference type="NCBIfam" id="NF010013">
    <property type="entry name" value="PRK13487.1"/>
    <property type="match status" value="1"/>
</dbReference>
<evidence type="ECO:0000256" key="2">
    <source>
        <dbReference type="ARBA" id="ARBA00022801"/>
    </source>
</evidence>
<dbReference type="GO" id="GO:0006935">
    <property type="term" value="P:chemotaxis"/>
    <property type="evidence" value="ECO:0007669"/>
    <property type="project" value="UniProtKB-UniRule"/>
</dbReference>
<dbReference type="GO" id="GO:0050568">
    <property type="term" value="F:protein-glutamine glutaminase activity"/>
    <property type="evidence" value="ECO:0007669"/>
    <property type="project" value="UniProtKB-UniRule"/>
</dbReference>
<comment type="catalytic activity">
    <reaction evidence="3">
        <text>L-glutaminyl-[protein] + H2O = L-glutamyl-[protein] + NH4(+)</text>
        <dbReference type="Rhea" id="RHEA:16441"/>
        <dbReference type="Rhea" id="RHEA-COMP:10207"/>
        <dbReference type="Rhea" id="RHEA-COMP:10208"/>
        <dbReference type="ChEBI" id="CHEBI:15377"/>
        <dbReference type="ChEBI" id="CHEBI:28938"/>
        <dbReference type="ChEBI" id="CHEBI:29973"/>
        <dbReference type="ChEBI" id="CHEBI:30011"/>
        <dbReference type="EC" id="3.5.1.44"/>
    </reaction>
</comment>
<dbReference type="PANTHER" id="PTHR35147">
    <property type="entry name" value="CHEMORECEPTOR GLUTAMINE DEAMIDASE CHED-RELATED"/>
    <property type="match status" value="1"/>
</dbReference>
<dbReference type="HAMAP" id="MF_01440">
    <property type="entry name" value="CheD"/>
    <property type="match status" value="1"/>
</dbReference>
<dbReference type="AlphaFoldDB" id="A0A346NRB5"/>
<dbReference type="Gene3D" id="3.30.1330.200">
    <property type="match status" value="1"/>
</dbReference>
<dbReference type="InterPro" id="IPR038592">
    <property type="entry name" value="CheD-like_sf"/>
</dbReference>
<dbReference type="EMBL" id="CP031769">
    <property type="protein sequence ID" value="AXR08072.1"/>
    <property type="molecule type" value="Genomic_DNA"/>
</dbReference>
<dbReference type="InterPro" id="IPR005659">
    <property type="entry name" value="Chemorcpt_Glu_NH3ase_CheD"/>
</dbReference>
<organism evidence="4 5">
    <name type="scientific">Salinimonas sediminis</name>
    <dbReference type="NCBI Taxonomy" id="2303538"/>
    <lineage>
        <taxon>Bacteria</taxon>
        <taxon>Pseudomonadati</taxon>
        <taxon>Pseudomonadota</taxon>
        <taxon>Gammaproteobacteria</taxon>
        <taxon>Alteromonadales</taxon>
        <taxon>Alteromonadaceae</taxon>
        <taxon>Alteromonas/Salinimonas group</taxon>
        <taxon>Salinimonas</taxon>
    </lineage>
</organism>
<sequence length="196" mass="21887">MHNTTDANFSTYFDTRFARQTVKILPGQYYVTGEDKLIVTVLGSCVAACIYDPYANIGGMNHFLLPSNVYVKSEDPAIAKYGEEAMYQLIETLVKHGAQRHLLVAKVFGGGQVLQGFTKNDVGAMNASFVEAYLANAGIPIQSRDLMDTYARKVYFFPATGDVFMKRIRDLNNDTILQRESDHQYELSQQFDSGVA</sequence>
<protein>
    <recommendedName>
        <fullName evidence="3">Probable chemoreceptor glutamine deamidase CheD</fullName>
        <ecNumber evidence="3">3.5.1.44</ecNumber>
    </recommendedName>
</protein>
<comment type="similarity">
    <text evidence="3">Belongs to the CheD family.</text>
</comment>
<dbReference type="Proteomes" id="UP000262073">
    <property type="component" value="Chromosome"/>
</dbReference>
<comment type="function">
    <text evidence="3">Probably deamidates glutamine residues to glutamate on methyl-accepting chemotaxis receptors (MCPs), playing an important role in chemotaxis.</text>
</comment>
<dbReference type="KEGG" id="salm:D0Y50_17965"/>
<dbReference type="RefSeq" id="WP_108566736.1">
    <property type="nucleotide sequence ID" value="NZ_CP031769.1"/>
</dbReference>
<evidence type="ECO:0000313" key="4">
    <source>
        <dbReference type="EMBL" id="AXR08072.1"/>
    </source>
</evidence>
<dbReference type="PANTHER" id="PTHR35147:SF2">
    <property type="entry name" value="CHEMORECEPTOR GLUTAMINE DEAMIDASE CHED-RELATED"/>
    <property type="match status" value="1"/>
</dbReference>
<dbReference type="CDD" id="cd16352">
    <property type="entry name" value="CheD"/>
    <property type="match status" value="1"/>
</dbReference>
<dbReference type="EC" id="3.5.1.44" evidence="3"/>
<keyword evidence="5" id="KW-1185">Reference proteome</keyword>
<keyword evidence="4" id="KW-0675">Receptor</keyword>